<feature type="region of interest" description="Disordered" evidence="1">
    <location>
        <begin position="167"/>
        <end position="218"/>
    </location>
</feature>
<sequence>MSPLLIALQVSLQTDNGYKIKLEKEPSKLPLLVGIVRRDPPSSPLPTLSDYSRRTGGYGSQIIGLARVLPVESVSKNPINTPNLKLAILAEPLLSRKQVWREVNYYPVSDLSCDKRERSSSGIVEKFLTNPRGATIIPSTIVSNSLAVRDVVQPVAMHGYIHACEPRLGPQPSTTTRSDNNMVISGQSLSSSAEHLDRSERQEVDGGAENSAVKLSSL</sequence>
<name>A0A3F3Q9I0_9EURO</name>
<accession>A0A3F3Q9I0</accession>
<evidence type="ECO:0000256" key="1">
    <source>
        <dbReference type="SAM" id="MobiDB-lite"/>
    </source>
</evidence>
<reference evidence="2 3" key="1">
    <citation type="submission" date="2018-07" db="EMBL/GenBank/DDBJ databases">
        <title>The genomes of Aspergillus section Nigri reveals drivers in fungal speciation.</title>
        <authorList>
            <consortium name="DOE Joint Genome Institute"/>
            <person name="Vesth T.C."/>
            <person name="Nybo J."/>
            <person name="Theobald S."/>
            <person name="Brandl J."/>
            <person name="Frisvad J.C."/>
            <person name="Nielsen K.F."/>
            <person name="Lyhne E.K."/>
            <person name="Kogle M.E."/>
            <person name="Kuo A."/>
            <person name="Riley R."/>
            <person name="Clum A."/>
            <person name="Nolan M."/>
            <person name="Lipzen A."/>
            <person name="Salamov A."/>
            <person name="Henrissat B."/>
            <person name="Wiebenga A."/>
            <person name="De vries R.P."/>
            <person name="Grigoriev I.V."/>
            <person name="Mortensen U.H."/>
            <person name="Andersen M.R."/>
            <person name="Baker S.E."/>
        </authorList>
    </citation>
    <scope>NUCLEOTIDE SEQUENCE [LARGE SCALE GENOMIC DNA]</scope>
    <source>
        <strain evidence="2 3">CBS 139.54b</strain>
    </source>
</reference>
<organism evidence="2 3">
    <name type="scientific">Aspergillus welwitschiae</name>
    <dbReference type="NCBI Taxonomy" id="1341132"/>
    <lineage>
        <taxon>Eukaryota</taxon>
        <taxon>Fungi</taxon>
        <taxon>Dikarya</taxon>
        <taxon>Ascomycota</taxon>
        <taxon>Pezizomycotina</taxon>
        <taxon>Eurotiomycetes</taxon>
        <taxon>Eurotiomycetidae</taxon>
        <taxon>Eurotiales</taxon>
        <taxon>Aspergillaceae</taxon>
        <taxon>Aspergillus</taxon>
        <taxon>Aspergillus subgen. Circumdati</taxon>
    </lineage>
</organism>
<dbReference type="RefSeq" id="XP_026628807.1">
    <property type="nucleotide sequence ID" value="XM_026768844.1"/>
</dbReference>
<gene>
    <name evidence="2" type="ORF">BDQ94DRAFT_157968</name>
</gene>
<dbReference type="AlphaFoldDB" id="A0A3F3Q9I0"/>
<evidence type="ECO:0000313" key="2">
    <source>
        <dbReference type="EMBL" id="RDH35785.1"/>
    </source>
</evidence>
<dbReference type="EMBL" id="KZ852039">
    <property type="protein sequence ID" value="RDH35785.1"/>
    <property type="molecule type" value="Genomic_DNA"/>
</dbReference>
<evidence type="ECO:0000313" key="3">
    <source>
        <dbReference type="Proteomes" id="UP000253729"/>
    </source>
</evidence>
<protein>
    <submittedName>
        <fullName evidence="2">Uncharacterized protein</fullName>
    </submittedName>
</protein>
<feature type="compositionally biased region" description="Basic and acidic residues" evidence="1">
    <location>
        <begin position="194"/>
        <end position="204"/>
    </location>
</feature>
<proteinExistence type="predicted"/>
<keyword evidence="3" id="KW-1185">Reference proteome</keyword>
<feature type="compositionally biased region" description="Polar residues" evidence="1">
    <location>
        <begin position="171"/>
        <end position="193"/>
    </location>
</feature>
<dbReference type="GeneID" id="38137200"/>
<dbReference type="Proteomes" id="UP000253729">
    <property type="component" value="Unassembled WGS sequence"/>
</dbReference>